<dbReference type="AlphaFoldDB" id="G8LU29"/>
<dbReference type="InterPro" id="IPR011335">
    <property type="entry name" value="Restrct_endonuc-II-like"/>
</dbReference>
<dbReference type="NCBIfam" id="NF009150">
    <property type="entry name" value="PRK12497.1-3"/>
    <property type="match status" value="1"/>
</dbReference>
<dbReference type="CDD" id="cd20736">
    <property type="entry name" value="PoNe_Nuclease"/>
    <property type="match status" value="1"/>
</dbReference>
<dbReference type="eggNOG" id="COG0792">
    <property type="taxonomic scope" value="Bacteria"/>
</dbReference>
<evidence type="ECO:0000313" key="4">
    <source>
        <dbReference type="Proteomes" id="UP000005435"/>
    </source>
</evidence>
<keyword evidence="4" id="KW-1185">Reference proteome</keyword>
<comment type="similarity">
    <text evidence="1 2">Belongs to the UPF0102 family.</text>
</comment>
<dbReference type="HAMAP" id="MF_00048">
    <property type="entry name" value="UPF0102"/>
    <property type="match status" value="1"/>
</dbReference>
<name>G8LU29_ACECE</name>
<dbReference type="Gene3D" id="3.40.1350.10">
    <property type="match status" value="1"/>
</dbReference>
<accession>G8LU29</accession>
<dbReference type="STRING" id="720554.Clocl_1808"/>
<proteinExistence type="inferred from homology"/>
<keyword evidence="3" id="KW-0540">Nuclease</keyword>
<dbReference type="HOGENOM" id="CLU_115353_3_1_9"/>
<protein>
    <recommendedName>
        <fullName evidence="2">UPF0102 protein Clocl_1808</fullName>
    </recommendedName>
</protein>
<evidence type="ECO:0000313" key="3">
    <source>
        <dbReference type="EMBL" id="AEV68417.1"/>
    </source>
</evidence>
<dbReference type="PANTHER" id="PTHR34039:SF1">
    <property type="entry name" value="UPF0102 PROTEIN YRAN"/>
    <property type="match status" value="1"/>
</dbReference>
<keyword evidence="3" id="KW-0255">Endonuclease</keyword>
<dbReference type="RefSeq" id="WP_014255003.1">
    <property type="nucleotide sequence ID" value="NC_016627.1"/>
</dbReference>
<sequence>MENILNNKKMLGTEGEKIAAEFLKKQNYSILFLNFRYKKLGEIDIIARENNYLCFIEVKTRSNLDYGFPSESIDYRKQENIKKLAQVFISKNRLYNEYIRFDVVEVYIKKEKEALIVEKINLIKNAF</sequence>
<evidence type="ECO:0000256" key="1">
    <source>
        <dbReference type="ARBA" id="ARBA00006738"/>
    </source>
</evidence>
<dbReference type="OrthoDB" id="9802516at2"/>
<evidence type="ECO:0000256" key="2">
    <source>
        <dbReference type="HAMAP-Rule" id="MF_00048"/>
    </source>
</evidence>
<dbReference type="InterPro" id="IPR003509">
    <property type="entry name" value="UPF0102_YraN-like"/>
</dbReference>
<gene>
    <name evidence="3" type="ordered locus">Clocl_1808</name>
</gene>
<reference evidence="3 4" key="2">
    <citation type="journal article" date="2012" name="Stand. Genomic Sci.">
        <title>Complete Genome Sequence of Clostridium clariflavum DSM 19732.</title>
        <authorList>
            <person name="Izquierdo J.A."/>
            <person name="Goodwin L."/>
            <person name="Davenport K.W."/>
            <person name="Teshima H."/>
            <person name="Bruce D."/>
            <person name="Detter C."/>
            <person name="Tapia R."/>
            <person name="Han S."/>
            <person name="Land M."/>
            <person name="Hauser L."/>
            <person name="Jeffries C.D."/>
            <person name="Han J."/>
            <person name="Pitluck S."/>
            <person name="Nolan M."/>
            <person name="Chen A."/>
            <person name="Huntemann M."/>
            <person name="Mavromatis K."/>
            <person name="Mikhailova N."/>
            <person name="Liolios K."/>
            <person name="Woyke T."/>
            <person name="Lynd L.R."/>
        </authorList>
    </citation>
    <scope>NUCLEOTIDE SEQUENCE [LARGE SCALE GENOMIC DNA]</scope>
    <source>
        <strain evidence="4">DSM 19732 / NBRC 101661 / EBR45</strain>
    </source>
</reference>
<dbReference type="KEGG" id="ccl:Clocl_1808"/>
<dbReference type="PANTHER" id="PTHR34039">
    <property type="entry name" value="UPF0102 PROTEIN YRAN"/>
    <property type="match status" value="1"/>
</dbReference>
<dbReference type="SUPFAM" id="SSF52980">
    <property type="entry name" value="Restriction endonuclease-like"/>
    <property type="match status" value="1"/>
</dbReference>
<dbReference type="Pfam" id="PF02021">
    <property type="entry name" value="UPF0102"/>
    <property type="match status" value="1"/>
</dbReference>
<dbReference type="GO" id="GO:0003676">
    <property type="term" value="F:nucleic acid binding"/>
    <property type="evidence" value="ECO:0007669"/>
    <property type="project" value="InterPro"/>
</dbReference>
<dbReference type="InterPro" id="IPR011856">
    <property type="entry name" value="tRNA_endonuc-like_dom_sf"/>
</dbReference>
<keyword evidence="3" id="KW-0378">Hydrolase</keyword>
<organism evidence="3 4">
    <name type="scientific">Acetivibrio clariflavus (strain DSM 19732 / NBRC 101661 / EBR45)</name>
    <name type="common">Clostridium clariflavum</name>
    <dbReference type="NCBI Taxonomy" id="720554"/>
    <lineage>
        <taxon>Bacteria</taxon>
        <taxon>Bacillati</taxon>
        <taxon>Bacillota</taxon>
        <taxon>Clostridia</taxon>
        <taxon>Eubacteriales</taxon>
        <taxon>Oscillospiraceae</taxon>
        <taxon>Acetivibrio</taxon>
    </lineage>
</organism>
<dbReference type="GO" id="GO:0004519">
    <property type="term" value="F:endonuclease activity"/>
    <property type="evidence" value="ECO:0007669"/>
    <property type="project" value="UniProtKB-KW"/>
</dbReference>
<dbReference type="Proteomes" id="UP000005435">
    <property type="component" value="Chromosome"/>
</dbReference>
<reference evidence="4" key="1">
    <citation type="submission" date="2011-12" db="EMBL/GenBank/DDBJ databases">
        <title>Complete sequence of Clostridium clariflavum DSM 19732.</title>
        <authorList>
            <consortium name="US DOE Joint Genome Institute"/>
            <person name="Lucas S."/>
            <person name="Han J."/>
            <person name="Lapidus A."/>
            <person name="Cheng J.-F."/>
            <person name="Goodwin L."/>
            <person name="Pitluck S."/>
            <person name="Peters L."/>
            <person name="Teshima H."/>
            <person name="Detter J.C."/>
            <person name="Han C."/>
            <person name="Tapia R."/>
            <person name="Land M."/>
            <person name="Hauser L."/>
            <person name="Kyrpides N."/>
            <person name="Ivanova N."/>
            <person name="Pagani I."/>
            <person name="Kitzmiller T."/>
            <person name="Lynd L."/>
            <person name="Izquierdo J."/>
            <person name="Woyke T."/>
        </authorList>
    </citation>
    <scope>NUCLEOTIDE SEQUENCE [LARGE SCALE GENOMIC DNA]</scope>
    <source>
        <strain evidence="4">DSM 19732 / NBRC 101661 / EBR45</strain>
    </source>
</reference>
<dbReference type="EMBL" id="CP003065">
    <property type="protein sequence ID" value="AEV68417.1"/>
    <property type="molecule type" value="Genomic_DNA"/>
</dbReference>